<dbReference type="PANTHER" id="PTHR12360:SF12">
    <property type="entry name" value="TRANSCRIPTIONAL REPRESSOR NF-X1"/>
    <property type="match status" value="1"/>
</dbReference>
<keyword evidence="7" id="KW-0805">Transcription regulation</keyword>
<comment type="caution">
    <text evidence="12">The sequence shown here is derived from an EMBL/GenBank/DDBJ whole genome shotgun (WGS) entry which is preliminary data.</text>
</comment>
<keyword evidence="3" id="KW-0479">Metal-binding</keyword>
<evidence type="ECO:0000256" key="7">
    <source>
        <dbReference type="ARBA" id="ARBA00023015"/>
    </source>
</evidence>
<keyword evidence="9" id="KW-0539">Nucleus</keyword>
<keyword evidence="8" id="KW-0804">Transcription</keyword>
<evidence type="ECO:0000256" key="2">
    <source>
        <dbReference type="ARBA" id="ARBA00007269"/>
    </source>
</evidence>
<feature type="domain" description="NF-X1-type" evidence="11">
    <location>
        <begin position="177"/>
        <end position="199"/>
    </location>
</feature>
<keyword evidence="4" id="KW-0677">Repeat</keyword>
<dbReference type="InterPro" id="IPR034078">
    <property type="entry name" value="NFX1_fam"/>
</dbReference>
<dbReference type="EMBL" id="JAFCIX010000022">
    <property type="protein sequence ID" value="KAH6601010.1"/>
    <property type="molecule type" value="Genomic_DNA"/>
</dbReference>
<accession>A0ABQ8FNC0</accession>
<comment type="subcellular location">
    <subcellularLocation>
        <location evidence="1">Nucleus</location>
    </subcellularLocation>
</comment>
<evidence type="ECO:0000259" key="11">
    <source>
        <dbReference type="SMART" id="SM00438"/>
    </source>
</evidence>
<feature type="domain" description="NF-X1-type" evidence="11">
    <location>
        <begin position="208"/>
        <end position="230"/>
    </location>
</feature>
<evidence type="ECO:0000256" key="4">
    <source>
        <dbReference type="ARBA" id="ARBA00022737"/>
    </source>
</evidence>
<keyword evidence="13" id="KW-1185">Reference proteome</keyword>
<evidence type="ECO:0000256" key="5">
    <source>
        <dbReference type="ARBA" id="ARBA00022771"/>
    </source>
</evidence>
<organism evidence="12 13">
    <name type="scientific">Batrachochytrium salamandrivorans</name>
    <dbReference type="NCBI Taxonomy" id="1357716"/>
    <lineage>
        <taxon>Eukaryota</taxon>
        <taxon>Fungi</taxon>
        <taxon>Fungi incertae sedis</taxon>
        <taxon>Chytridiomycota</taxon>
        <taxon>Chytridiomycota incertae sedis</taxon>
        <taxon>Chytridiomycetes</taxon>
        <taxon>Rhizophydiales</taxon>
        <taxon>Rhizophydiales incertae sedis</taxon>
        <taxon>Batrachochytrium</taxon>
    </lineage>
</organism>
<feature type="domain" description="NF-X1-type" evidence="11">
    <location>
        <begin position="59"/>
        <end position="79"/>
    </location>
</feature>
<feature type="region of interest" description="Disordered" evidence="10">
    <location>
        <begin position="571"/>
        <end position="594"/>
    </location>
</feature>
<dbReference type="SMART" id="SM00438">
    <property type="entry name" value="ZnF_NFX"/>
    <property type="match status" value="4"/>
</dbReference>
<sequence length="594" mass="65477">MSCITLRIDSSTGKTEPPLCSRPCAKRLKCRRHNCQETCCKKTSDEHSCPLVCGKLLSCKSHRCMNPCGHLDKCHDCIEGVGFDELMCNCGRTVMYPPIPCGTPPLKCNHPCRRPRPCGHPNMTTHYCHDDSEPCPPCMTFVERRCACQSSILKNVPCSRLGAPSCVKLCSQLIKECSHPCKRICHSGACSSDKHPCIEKCGRVRSKCQHICIESCHGTQDCPETVFCKQSVNYACPCGNRIIKKVCGSTKDRRSTAQALECDESCLRKRRNERLADALGIDISSTGVAVGSPSTAMYTESLILAALSFPSVALSAEKTFAELVNDSSKQYFYFPKQRMFAANTLIIELAAFYGFTAELVDANVGKGTVVVRRVASRPPYLPSKLLSKSADEYNPNAPAAEASNTANVTDLRLDLEAFTPNAVLVRGVPLDAEVSNIKDILKPVCNLMNLAARLCWISDVDFLITYERYAFWGSIKEREAEVPSMLADRVTMAMVVEIGWAKEAFECQVLPSGVIRLQDNQILERNTNTSALVARRANSSVEEGWKAVRKSKNTGIPINEGFMTPAVPVKSYGGSPDVKKDGSFQRWYDDEEDA</sequence>
<proteinExistence type="inferred from homology"/>
<protein>
    <recommendedName>
        <fullName evidence="11">NF-X1-type domain-containing protein</fullName>
    </recommendedName>
</protein>
<evidence type="ECO:0000256" key="10">
    <source>
        <dbReference type="SAM" id="MobiDB-lite"/>
    </source>
</evidence>
<dbReference type="Proteomes" id="UP001648503">
    <property type="component" value="Unassembled WGS sequence"/>
</dbReference>
<evidence type="ECO:0000256" key="6">
    <source>
        <dbReference type="ARBA" id="ARBA00022833"/>
    </source>
</evidence>
<feature type="domain" description="NF-X1-type" evidence="11">
    <location>
        <begin position="30"/>
        <end position="51"/>
    </location>
</feature>
<keyword evidence="6" id="KW-0862">Zinc</keyword>
<dbReference type="PANTHER" id="PTHR12360">
    <property type="entry name" value="NUCLEAR TRANSCRIPTION FACTOR, X-BOX BINDING 1 NFX1"/>
    <property type="match status" value="1"/>
</dbReference>
<evidence type="ECO:0000256" key="8">
    <source>
        <dbReference type="ARBA" id="ARBA00023163"/>
    </source>
</evidence>
<name>A0ABQ8FNC0_9FUNG</name>
<evidence type="ECO:0000256" key="1">
    <source>
        <dbReference type="ARBA" id="ARBA00004123"/>
    </source>
</evidence>
<evidence type="ECO:0000256" key="9">
    <source>
        <dbReference type="ARBA" id="ARBA00023242"/>
    </source>
</evidence>
<comment type="similarity">
    <text evidence="2">Belongs to the NFX1 family.</text>
</comment>
<evidence type="ECO:0000313" key="13">
    <source>
        <dbReference type="Proteomes" id="UP001648503"/>
    </source>
</evidence>
<evidence type="ECO:0000313" key="12">
    <source>
        <dbReference type="EMBL" id="KAH6601010.1"/>
    </source>
</evidence>
<reference evidence="12 13" key="1">
    <citation type="submission" date="2021-02" db="EMBL/GenBank/DDBJ databases">
        <title>Variation within the Batrachochytrium salamandrivorans European outbreak.</title>
        <authorList>
            <person name="Kelly M."/>
            <person name="Pasmans F."/>
            <person name="Shea T.P."/>
            <person name="Munoz J.F."/>
            <person name="Carranza S."/>
            <person name="Cuomo C.A."/>
            <person name="Martel A."/>
        </authorList>
    </citation>
    <scope>NUCLEOTIDE SEQUENCE [LARGE SCALE GENOMIC DNA]</scope>
    <source>
        <strain evidence="12 13">AMFP18/2</strain>
    </source>
</reference>
<gene>
    <name evidence="12" type="ORF">BASA50_001905</name>
</gene>
<dbReference type="InterPro" id="IPR000967">
    <property type="entry name" value="Znf_NFX1"/>
</dbReference>
<keyword evidence="5" id="KW-0863">Zinc-finger</keyword>
<evidence type="ECO:0000256" key="3">
    <source>
        <dbReference type="ARBA" id="ARBA00022723"/>
    </source>
</evidence>